<dbReference type="Pfam" id="PF00106">
    <property type="entry name" value="adh_short"/>
    <property type="match status" value="1"/>
</dbReference>
<keyword evidence="2" id="KW-0560">Oxidoreductase</keyword>
<sequence>MSKQIVLITGCSRGGIGYAMSDKFLKEGHTVIATSLEIESLESLAEVYDRCERELIDINDEESISATVEKVINKFGRIDILINNAGLPAVGALLDIDLETAQRCVNTNVFGTLKVSRIVGLHMAKRGKGKIVNIGSVTGYASTPWAGIYALSKAAMHSMSDTLRMELKPFGIQVVIVAPGATKSNLATAGAKLVHVPEGNSLYISVSKYIIGRASASHAPGSTSADEFAAYAVKKILEPVSPRYVTFGQSSRLFFVMYYLPVFIRDFILSKTFGVGMVRNQN</sequence>
<gene>
    <name evidence="4" type="ORF">MFLAVUS_008285</name>
</gene>
<dbReference type="PANTHER" id="PTHR44169">
    <property type="entry name" value="NADPH-DEPENDENT 1-ACYLDIHYDROXYACETONE PHOSPHATE REDUCTASE"/>
    <property type="match status" value="1"/>
</dbReference>
<evidence type="ECO:0000256" key="2">
    <source>
        <dbReference type="ARBA" id="ARBA00023002"/>
    </source>
</evidence>
<proteinExistence type="inferred from homology"/>
<dbReference type="SUPFAM" id="SSF51735">
    <property type="entry name" value="NAD(P)-binding Rossmann-fold domains"/>
    <property type="match status" value="1"/>
</dbReference>
<evidence type="ECO:0000256" key="1">
    <source>
        <dbReference type="ARBA" id="ARBA00006484"/>
    </source>
</evidence>
<protein>
    <submittedName>
        <fullName evidence="4">Uncharacterized protein</fullName>
    </submittedName>
</protein>
<dbReference type="EMBL" id="BAABUK010000022">
    <property type="protein sequence ID" value="GAA5814783.1"/>
    <property type="molecule type" value="Genomic_DNA"/>
</dbReference>
<dbReference type="CDD" id="cd05374">
    <property type="entry name" value="17beta-HSD-like_SDR_c"/>
    <property type="match status" value="1"/>
</dbReference>
<evidence type="ECO:0000313" key="5">
    <source>
        <dbReference type="Proteomes" id="UP001473302"/>
    </source>
</evidence>
<dbReference type="InterPro" id="IPR002347">
    <property type="entry name" value="SDR_fam"/>
</dbReference>
<comment type="caution">
    <text evidence="4">The sequence shown here is derived from an EMBL/GenBank/DDBJ whole genome shotgun (WGS) entry which is preliminary data.</text>
</comment>
<dbReference type="PANTHER" id="PTHR44169:SF6">
    <property type="entry name" value="NADPH-DEPENDENT 1-ACYLDIHYDROXYACETONE PHOSPHATE REDUCTASE"/>
    <property type="match status" value="1"/>
</dbReference>
<name>A0ABP9Z6M9_9FUNG</name>
<dbReference type="Gene3D" id="3.40.50.720">
    <property type="entry name" value="NAD(P)-binding Rossmann-like Domain"/>
    <property type="match status" value="1"/>
</dbReference>
<dbReference type="Proteomes" id="UP001473302">
    <property type="component" value="Unassembled WGS sequence"/>
</dbReference>
<evidence type="ECO:0000313" key="4">
    <source>
        <dbReference type="EMBL" id="GAA5814783.1"/>
    </source>
</evidence>
<evidence type="ECO:0000256" key="3">
    <source>
        <dbReference type="RuleBase" id="RU000363"/>
    </source>
</evidence>
<comment type="similarity">
    <text evidence="1 3">Belongs to the short-chain dehydrogenases/reductases (SDR) family.</text>
</comment>
<accession>A0ABP9Z6M9</accession>
<reference evidence="4 5" key="1">
    <citation type="submission" date="2024-04" db="EMBL/GenBank/DDBJ databases">
        <title>genome sequences of Mucor flavus KT1a and Helicostylum pulchrum KT1b strains isolated from the surface of a dry-aged beef.</title>
        <authorList>
            <person name="Toyotome T."/>
            <person name="Hosono M."/>
            <person name="Torimaru M."/>
            <person name="Fukuda K."/>
            <person name="Mikami N."/>
        </authorList>
    </citation>
    <scope>NUCLEOTIDE SEQUENCE [LARGE SCALE GENOMIC DNA]</scope>
    <source>
        <strain evidence="4 5">KT1a</strain>
    </source>
</reference>
<dbReference type="PRINTS" id="PR00080">
    <property type="entry name" value="SDRFAMILY"/>
</dbReference>
<dbReference type="InterPro" id="IPR036291">
    <property type="entry name" value="NAD(P)-bd_dom_sf"/>
</dbReference>
<keyword evidence="5" id="KW-1185">Reference proteome</keyword>
<dbReference type="PRINTS" id="PR00081">
    <property type="entry name" value="GDHRDH"/>
</dbReference>
<organism evidence="4 5">
    <name type="scientific">Mucor flavus</name>
    <dbReference type="NCBI Taxonomy" id="439312"/>
    <lineage>
        <taxon>Eukaryota</taxon>
        <taxon>Fungi</taxon>
        <taxon>Fungi incertae sedis</taxon>
        <taxon>Mucoromycota</taxon>
        <taxon>Mucoromycotina</taxon>
        <taxon>Mucoromycetes</taxon>
        <taxon>Mucorales</taxon>
        <taxon>Mucorineae</taxon>
        <taxon>Mucoraceae</taxon>
        <taxon>Mucor</taxon>
    </lineage>
</organism>